<dbReference type="PROSITE" id="PS00105">
    <property type="entry name" value="AA_TRANSFER_CLASS_1"/>
    <property type="match status" value="1"/>
</dbReference>
<evidence type="ECO:0000313" key="13">
    <source>
        <dbReference type="Proteomes" id="UP000234483"/>
    </source>
</evidence>
<dbReference type="RefSeq" id="WP_101714749.1">
    <property type="nucleotide sequence ID" value="NZ_CP026100.1"/>
</dbReference>
<name>A0A2N5CPB2_9CAUL</name>
<dbReference type="Proteomes" id="UP000234483">
    <property type="component" value="Unassembled WGS sequence"/>
</dbReference>
<feature type="domain" description="Aminotransferase class I/classII large" evidence="10">
    <location>
        <begin position="47"/>
        <end position="310"/>
    </location>
</feature>
<gene>
    <name evidence="11" type="ORF">C1707_20730</name>
    <name evidence="12" type="ORF">CFHF_20340</name>
</gene>
<keyword evidence="7" id="KW-0456">Lyase</keyword>
<dbReference type="GO" id="GO:0009236">
    <property type="term" value="P:cobalamin biosynthetic process"/>
    <property type="evidence" value="ECO:0007669"/>
    <property type="project" value="UniProtKB-UniPathway"/>
</dbReference>
<comment type="catalytic activity">
    <reaction evidence="9">
        <text>O-phospho-L-threonine + H(+) = (R)-1-aminopropan-2-yl phosphate + CO2</text>
        <dbReference type="Rhea" id="RHEA:11492"/>
        <dbReference type="ChEBI" id="CHEBI:15378"/>
        <dbReference type="ChEBI" id="CHEBI:16526"/>
        <dbReference type="ChEBI" id="CHEBI:58563"/>
        <dbReference type="ChEBI" id="CHEBI:58675"/>
        <dbReference type="EC" id="4.1.1.81"/>
    </reaction>
</comment>
<dbReference type="Gene3D" id="3.40.640.10">
    <property type="entry name" value="Type I PLP-dependent aspartate aminotransferase-like (Major domain)"/>
    <property type="match status" value="1"/>
</dbReference>
<evidence type="ECO:0000256" key="1">
    <source>
        <dbReference type="ARBA" id="ARBA00001933"/>
    </source>
</evidence>
<protein>
    <recommendedName>
        <fullName evidence="4">threonine-phosphate decarboxylase</fullName>
        <ecNumber evidence="4">4.1.1.81</ecNumber>
    </recommendedName>
    <alternativeName>
        <fullName evidence="8">L-threonine-O-3-phosphate decarboxylase</fullName>
    </alternativeName>
</protein>
<dbReference type="GO" id="GO:0030170">
    <property type="term" value="F:pyridoxal phosphate binding"/>
    <property type="evidence" value="ECO:0007669"/>
    <property type="project" value="InterPro"/>
</dbReference>
<dbReference type="InterPro" id="IPR004838">
    <property type="entry name" value="NHTrfase_class1_PyrdxlP-BS"/>
</dbReference>
<keyword evidence="6" id="KW-0663">Pyridoxal phosphate</keyword>
<evidence type="ECO:0000313" key="11">
    <source>
        <dbReference type="EMBL" id="AYV48492.1"/>
    </source>
</evidence>
<dbReference type="InterPro" id="IPR005860">
    <property type="entry name" value="CobD"/>
</dbReference>
<keyword evidence="14" id="KW-1185">Reference proteome</keyword>
<evidence type="ECO:0000256" key="5">
    <source>
        <dbReference type="ARBA" id="ARBA00022573"/>
    </source>
</evidence>
<dbReference type="EMBL" id="CP026100">
    <property type="protein sequence ID" value="AYV48492.1"/>
    <property type="molecule type" value="Genomic_DNA"/>
</dbReference>
<dbReference type="InterPro" id="IPR004839">
    <property type="entry name" value="Aminotransferase_I/II_large"/>
</dbReference>
<dbReference type="EC" id="4.1.1.81" evidence="4"/>
<dbReference type="NCBIfam" id="TIGR01140">
    <property type="entry name" value="L_thr_O3P_dcar"/>
    <property type="match status" value="1"/>
</dbReference>
<evidence type="ECO:0000256" key="4">
    <source>
        <dbReference type="ARBA" id="ARBA00012285"/>
    </source>
</evidence>
<dbReference type="InterPro" id="IPR015422">
    <property type="entry name" value="PyrdxlP-dep_Trfase_small"/>
</dbReference>
<dbReference type="PANTHER" id="PTHR42885">
    <property type="entry name" value="HISTIDINOL-PHOSPHATE AMINOTRANSFERASE-RELATED"/>
    <property type="match status" value="1"/>
</dbReference>
<evidence type="ECO:0000256" key="8">
    <source>
        <dbReference type="ARBA" id="ARBA00029996"/>
    </source>
</evidence>
<dbReference type="SUPFAM" id="SSF53383">
    <property type="entry name" value="PLP-dependent transferases"/>
    <property type="match status" value="1"/>
</dbReference>
<dbReference type="AlphaFoldDB" id="A0A2N5CPB2"/>
<dbReference type="InterPro" id="IPR015424">
    <property type="entry name" value="PyrdxlP-dep_Trfase"/>
</dbReference>
<evidence type="ECO:0000256" key="2">
    <source>
        <dbReference type="ARBA" id="ARBA00003444"/>
    </source>
</evidence>
<evidence type="ECO:0000313" key="14">
    <source>
        <dbReference type="Proteomes" id="UP000281192"/>
    </source>
</evidence>
<comment type="cofactor">
    <cofactor evidence="1">
        <name>pyridoxal 5'-phosphate</name>
        <dbReference type="ChEBI" id="CHEBI:597326"/>
    </cofactor>
</comment>
<proteinExistence type="predicted"/>
<comment type="function">
    <text evidence="2">Decarboxylates L-threonine-O-3-phosphate to yield (R)-1-amino-2-propanol O-2-phosphate, the precursor for the linkage between the nucleotide loop and the corrin ring in cobalamin.</text>
</comment>
<dbReference type="CDD" id="cd00609">
    <property type="entry name" value="AAT_like"/>
    <property type="match status" value="1"/>
</dbReference>
<dbReference type="UniPathway" id="UPA00148"/>
<dbReference type="InterPro" id="IPR015421">
    <property type="entry name" value="PyrdxlP-dep_Trfase_major"/>
</dbReference>
<evidence type="ECO:0000256" key="6">
    <source>
        <dbReference type="ARBA" id="ARBA00022898"/>
    </source>
</evidence>
<dbReference type="KEGG" id="cfh:C1707_20730"/>
<evidence type="ECO:0000256" key="7">
    <source>
        <dbReference type="ARBA" id="ARBA00023239"/>
    </source>
</evidence>
<evidence type="ECO:0000313" key="12">
    <source>
        <dbReference type="EMBL" id="PLR08792.1"/>
    </source>
</evidence>
<dbReference type="EMBL" id="PJRQ01000041">
    <property type="protein sequence ID" value="PLR08792.1"/>
    <property type="molecule type" value="Genomic_DNA"/>
</dbReference>
<dbReference type="GO" id="GO:0048472">
    <property type="term" value="F:threonine-phosphate decarboxylase activity"/>
    <property type="evidence" value="ECO:0007669"/>
    <property type="project" value="UniProtKB-EC"/>
</dbReference>
<dbReference type="Gene3D" id="3.90.1150.10">
    <property type="entry name" value="Aspartate Aminotransferase, domain 1"/>
    <property type="match status" value="1"/>
</dbReference>
<evidence type="ECO:0000256" key="3">
    <source>
        <dbReference type="ARBA" id="ARBA00004953"/>
    </source>
</evidence>
<reference evidence="11 14" key="2">
    <citation type="submission" date="2018-01" db="EMBL/GenBank/DDBJ databases">
        <title>Complete genome sequence of Caulobacter flavus RHGG3.</title>
        <authorList>
            <person name="Yang E."/>
        </authorList>
    </citation>
    <scope>NUCLEOTIDE SEQUENCE [LARGE SCALE GENOMIC DNA]</scope>
    <source>
        <strain evidence="11 14">RHGG3</strain>
    </source>
</reference>
<organism evidence="12 13">
    <name type="scientific">Caulobacter flavus</name>
    <dbReference type="NCBI Taxonomy" id="1679497"/>
    <lineage>
        <taxon>Bacteria</taxon>
        <taxon>Pseudomonadati</taxon>
        <taxon>Pseudomonadota</taxon>
        <taxon>Alphaproteobacteria</taxon>
        <taxon>Caulobacterales</taxon>
        <taxon>Caulobacteraceae</taxon>
        <taxon>Caulobacter</taxon>
    </lineage>
</organism>
<keyword evidence="5" id="KW-0169">Cobalamin biosynthesis</keyword>
<dbReference type="Proteomes" id="UP000281192">
    <property type="component" value="Chromosome"/>
</dbReference>
<accession>A0A2N5CPB2</accession>
<comment type="pathway">
    <text evidence="3">Cofactor biosynthesis; adenosylcobalamin biosynthesis.</text>
</comment>
<sequence length="328" mass="34552">MTGAPSSLSGHGGRLAAARARFPDAPAPWLDLSTGINPRPYPVPPQAFEDWGRLPDPADLLKLEAVAAKTFGVDDPARVVAMPGSETAIRLLPKILPRGRISLPAPTYSSHAHAWRRVGSELVADPEQADVCVVVNPNNPDGRSLAPGAVLALGQRGAVVDEAFVECEPSLSVARFAGAPGHERLVVLRSFGKFYGLAGLRLGFVVARPALARRLRDTLGEWPLSAPALAAGLAAYPDTAWADAMRASLADDAARLDALLTGAGFEVTGGTSLFRLARAADAQARFETLARAGILTRPFDHDAGLLRFGLPGFDPDWARLAAALETAR</sequence>
<dbReference type="Pfam" id="PF00155">
    <property type="entry name" value="Aminotran_1_2"/>
    <property type="match status" value="1"/>
</dbReference>
<dbReference type="PANTHER" id="PTHR42885:SF1">
    <property type="entry name" value="THREONINE-PHOSPHATE DECARBOXYLASE"/>
    <property type="match status" value="1"/>
</dbReference>
<reference evidence="12 13" key="1">
    <citation type="submission" date="2017-12" db="EMBL/GenBank/DDBJ databases">
        <title>The genome sequence of Caulobacter flavus CGMCC1 15093.</title>
        <authorList>
            <person name="Gao J."/>
            <person name="Mao X."/>
            <person name="Sun J."/>
        </authorList>
    </citation>
    <scope>NUCLEOTIDE SEQUENCE [LARGE SCALE GENOMIC DNA]</scope>
    <source>
        <strain evidence="12 13">CGMCC1 15093</strain>
    </source>
</reference>
<dbReference type="OrthoDB" id="9799304at2"/>
<evidence type="ECO:0000256" key="9">
    <source>
        <dbReference type="ARBA" id="ARBA00048531"/>
    </source>
</evidence>
<evidence type="ECO:0000259" key="10">
    <source>
        <dbReference type="Pfam" id="PF00155"/>
    </source>
</evidence>